<dbReference type="PANTHER" id="PTHR33593:SF30">
    <property type="entry name" value="ACT DOMAIN-CONTAINING PROTEIN"/>
    <property type="match status" value="1"/>
</dbReference>
<evidence type="ECO:0000313" key="3">
    <source>
        <dbReference type="Proteomes" id="UP000824469"/>
    </source>
</evidence>
<organism evidence="2 3">
    <name type="scientific">Taxus chinensis</name>
    <name type="common">Chinese yew</name>
    <name type="synonym">Taxus wallichiana var. chinensis</name>
    <dbReference type="NCBI Taxonomy" id="29808"/>
    <lineage>
        <taxon>Eukaryota</taxon>
        <taxon>Viridiplantae</taxon>
        <taxon>Streptophyta</taxon>
        <taxon>Embryophyta</taxon>
        <taxon>Tracheophyta</taxon>
        <taxon>Spermatophyta</taxon>
        <taxon>Pinopsida</taxon>
        <taxon>Pinidae</taxon>
        <taxon>Conifers II</taxon>
        <taxon>Cupressales</taxon>
        <taxon>Taxaceae</taxon>
        <taxon>Taxus</taxon>
    </lineage>
</organism>
<evidence type="ECO:0000313" key="2">
    <source>
        <dbReference type="EMBL" id="KAH9318066.1"/>
    </source>
</evidence>
<dbReference type="SUPFAM" id="SSF53335">
    <property type="entry name" value="S-adenosyl-L-methionine-dependent methyltransferases"/>
    <property type="match status" value="1"/>
</dbReference>
<sequence length="386" mass="43382">RRRIIERQQLPRSCWLELLEPSNAEFIAALAAGNNSHRILQIGCGISTIALAAAARATGSYLLSIHIDKEKQENINEHVQYLGLVEYVQFITDDPRNVIPQYEGVDFALILGDPVCNIELFDLLRLEHEAVVVANNALDEAMDEYIKHVRRQPGTHSSTLPLGRGIEVTKILSWNEFNSGRVFYCDFGQKISEVNGCCNSKDVIFSDESFPSNSRMKLNYSLDDNLLRNSESCEECDAERNVPEGAIISVSSFQTVDDGEDALDGRCSPKDYVEDQIINIRRSEPDPEENHSSNGFTIHFKNETLHTEITIEGPDQYLLLADITTVFNETGISVQQARISTEKDFIEDVFCVVDLETQAPLDSCVWDTVRERMMERIMARGVSGIA</sequence>
<dbReference type="InterPro" id="IPR029063">
    <property type="entry name" value="SAM-dependent_MTases_sf"/>
</dbReference>
<gene>
    <name evidence="2" type="ORF">KI387_019835</name>
</gene>
<dbReference type="Gene3D" id="3.40.50.150">
    <property type="entry name" value="Vaccinia Virus protein VP39"/>
    <property type="match status" value="1"/>
</dbReference>
<proteinExistence type="predicted"/>
<dbReference type="InterPro" id="IPR045865">
    <property type="entry name" value="ACT-like_dom_sf"/>
</dbReference>
<dbReference type="AlphaFoldDB" id="A0AA38LBS3"/>
<comment type="caution">
    <text evidence="2">The sequence shown here is derived from an EMBL/GenBank/DDBJ whole genome shotgun (WGS) entry which is preliminary data.</text>
</comment>
<keyword evidence="3" id="KW-1185">Reference proteome</keyword>
<accession>A0AA38LBS3</accession>
<reference evidence="2 3" key="1">
    <citation type="journal article" date="2021" name="Nat. Plants">
        <title>The Taxus genome provides insights into paclitaxel biosynthesis.</title>
        <authorList>
            <person name="Xiong X."/>
            <person name="Gou J."/>
            <person name="Liao Q."/>
            <person name="Li Y."/>
            <person name="Zhou Q."/>
            <person name="Bi G."/>
            <person name="Li C."/>
            <person name="Du R."/>
            <person name="Wang X."/>
            <person name="Sun T."/>
            <person name="Guo L."/>
            <person name="Liang H."/>
            <person name="Lu P."/>
            <person name="Wu Y."/>
            <person name="Zhang Z."/>
            <person name="Ro D.K."/>
            <person name="Shang Y."/>
            <person name="Huang S."/>
            <person name="Yan J."/>
        </authorList>
    </citation>
    <scope>NUCLEOTIDE SEQUENCE [LARGE SCALE GENOMIC DNA]</scope>
    <source>
        <strain evidence="2">Ta-2019</strain>
    </source>
</reference>
<feature type="domain" description="ACT" evidence="1">
    <location>
        <begin position="308"/>
        <end position="386"/>
    </location>
</feature>
<dbReference type="PROSITE" id="PS51671">
    <property type="entry name" value="ACT"/>
    <property type="match status" value="1"/>
</dbReference>
<name>A0AA38LBS3_TAXCH</name>
<dbReference type="EMBL" id="JAHRHJ020000004">
    <property type="protein sequence ID" value="KAH9318066.1"/>
    <property type="molecule type" value="Genomic_DNA"/>
</dbReference>
<evidence type="ECO:0000259" key="1">
    <source>
        <dbReference type="PROSITE" id="PS51671"/>
    </source>
</evidence>
<dbReference type="PANTHER" id="PTHR33593">
    <property type="entry name" value="DUF1442 FAMILY PROTEIN"/>
    <property type="match status" value="1"/>
</dbReference>
<dbReference type="SUPFAM" id="SSF55021">
    <property type="entry name" value="ACT-like"/>
    <property type="match status" value="1"/>
</dbReference>
<dbReference type="InterPro" id="IPR002912">
    <property type="entry name" value="ACT_dom"/>
</dbReference>
<dbReference type="Proteomes" id="UP000824469">
    <property type="component" value="Unassembled WGS sequence"/>
</dbReference>
<dbReference type="CDD" id="cd04873">
    <property type="entry name" value="ACT_UUR-ACR-like"/>
    <property type="match status" value="1"/>
</dbReference>
<dbReference type="InterPro" id="IPR009902">
    <property type="entry name" value="DUF1442"/>
</dbReference>
<feature type="non-terminal residue" evidence="2">
    <location>
        <position position="1"/>
    </location>
</feature>
<protein>
    <recommendedName>
        <fullName evidence="1">ACT domain-containing protein</fullName>
    </recommendedName>
</protein>
<dbReference type="OMA" id="RMMERIM"/>
<dbReference type="Pfam" id="PF07279">
    <property type="entry name" value="DUF1442"/>
    <property type="match status" value="1"/>
</dbReference>